<proteinExistence type="predicted"/>
<protein>
    <submittedName>
        <fullName evidence="2">Uncharacterized protein</fullName>
    </submittedName>
</protein>
<gene>
    <name evidence="2" type="ORF">C8A04DRAFT_34570</name>
</gene>
<evidence type="ECO:0000256" key="1">
    <source>
        <dbReference type="SAM" id="MobiDB-lite"/>
    </source>
</evidence>
<evidence type="ECO:0000313" key="2">
    <source>
        <dbReference type="EMBL" id="KAK4147023.1"/>
    </source>
</evidence>
<feature type="compositionally biased region" description="Polar residues" evidence="1">
    <location>
        <begin position="246"/>
        <end position="257"/>
    </location>
</feature>
<dbReference type="GeneID" id="87819485"/>
<accession>A0AAN6ZQY2</accession>
<reference evidence="2" key="2">
    <citation type="submission" date="2023-05" db="EMBL/GenBank/DDBJ databases">
        <authorList>
            <consortium name="Lawrence Berkeley National Laboratory"/>
            <person name="Steindorff A."/>
            <person name="Hensen N."/>
            <person name="Bonometti L."/>
            <person name="Westerberg I."/>
            <person name="Brannstrom I.O."/>
            <person name="Guillou S."/>
            <person name="Cros-Aarteil S."/>
            <person name="Calhoun S."/>
            <person name="Haridas S."/>
            <person name="Kuo A."/>
            <person name="Mondo S."/>
            <person name="Pangilinan J."/>
            <person name="Riley R."/>
            <person name="Labutti K."/>
            <person name="Andreopoulos B."/>
            <person name="Lipzen A."/>
            <person name="Chen C."/>
            <person name="Yanf M."/>
            <person name="Daum C."/>
            <person name="Ng V."/>
            <person name="Clum A."/>
            <person name="Ohm R."/>
            <person name="Martin F."/>
            <person name="Silar P."/>
            <person name="Natvig D."/>
            <person name="Lalanne C."/>
            <person name="Gautier V."/>
            <person name="Ament-Velasquez S.L."/>
            <person name="Kruys A."/>
            <person name="Hutchinson M.I."/>
            <person name="Powell A.J."/>
            <person name="Barry K."/>
            <person name="Miller A.N."/>
            <person name="Grigoriev I.V."/>
            <person name="Debuchy R."/>
            <person name="Gladieux P."/>
            <person name="Thoren M.H."/>
            <person name="Johannesson H."/>
        </authorList>
    </citation>
    <scope>NUCLEOTIDE SEQUENCE</scope>
    <source>
        <strain evidence="2">CBS 141.50</strain>
    </source>
</reference>
<sequence>MSADLFAVFNDAADSAAPKQQTQQSQQSQQLGTEQGRQTQHSQWPPLQQPTFSSFQSPPPITQPQTWLTSSTGGFGGLQNQTSSFSTSQNPPAAQAQGNDDDDDGWGDFEVAPSNGPPQQPSTTSNASTLSRAPIVRMPTVEIVTNNFLDLDLGSSSQGPPQQQQQQQTSKERGASVESLRKQVHNPDPNVLFDADFEAENDLDEDDDFGEFETDTPVAMNPPAAPPKSALDLLSLDSDFTPAPTPTQIHPSGISLSNAALPAGSKAYSEAPRPPFGSLTAQKPELPKTFHVQPLEAMKTAPGTVQTPAPPPPETKTDSFGDDWATFDDFSDTKPVETAPKINKIKNPKHTSKPISKKPSTTTVPEWEWQDWSTTDDQPTTKNPPPSAKPPPSLEPTLPPSPDNDSDNDNDTNTNPGPPPTNIPPPAILLSLFPTLLDLASTTLLKPLLTLPASSPAYQRVLAAPATLTFLRGYLALATVAARLIAGRRQRWLRDKFLAQGMSIAAVPSAGGGQRGMKLASVDKAHAAHDEREAAEVAGVWKKQVGRLRTVVAGVNAANTNTTTSSSGPNLRVPDVAVGLAVSTAKNVPTAPKACVVCGLKRDERVAKVDFDVEDSFGEWWVEFWGHRACRNFWLRHERELRQR</sequence>
<dbReference type="PANTHER" id="PTHR42084:SF1">
    <property type="entry name" value="SERINE_THREONINE-PROTEIN KINASE PPK6"/>
    <property type="match status" value="1"/>
</dbReference>
<feature type="compositionally biased region" description="Basic and acidic residues" evidence="1">
    <location>
        <begin position="170"/>
        <end position="181"/>
    </location>
</feature>
<feature type="compositionally biased region" description="Pro residues" evidence="1">
    <location>
        <begin position="416"/>
        <end position="426"/>
    </location>
</feature>
<keyword evidence="3" id="KW-1185">Reference proteome</keyword>
<dbReference type="Proteomes" id="UP001302676">
    <property type="component" value="Unassembled WGS sequence"/>
</dbReference>
<dbReference type="AlphaFoldDB" id="A0AAN6ZQY2"/>
<feature type="region of interest" description="Disordered" evidence="1">
    <location>
        <begin position="265"/>
        <end position="284"/>
    </location>
</feature>
<feature type="compositionally biased region" description="Low complexity" evidence="1">
    <location>
        <begin position="227"/>
        <end position="239"/>
    </location>
</feature>
<name>A0AAN6ZQY2_9PEZI</name>
<feature type="compositionally biased region" description="Low complexity" evidence="1">
    <location>
        <begin position="79"/>
        <end position="90"/>
    </location>
</feature>
<feature type="compositionally biased region" description="Low complexity" evidence="1">
    <location>
        <begin position="45"/>
        <end position="56"/>
    </location>
</feature>
<feature type="compositionally biased region" description="Low complexity" evidence="1">
    <location>
        <begin position="20"/>
        <end position="38"/>
    </location>
</feature>
<reference evidence="2" key="1">
    <citation type="journal article" date="2023" name="Mol. Phylogenet. Evol.">
        <title>Genome-scale phylogeny and comparative genomics of the fungal order Sordariales.</title>
        <authorList>
            <person name="Hensen N."/>
            <person name="Bonometti L."/>
            <person name="Westerberg I."/>
            <person name="Brannstrom I.O."/>
            <person name="Guillou S."/>
            <person name="Cros-Aarteil S."/>
            <person name="Calhoun S."/>
            <person name="Haridas S."/>
            <person name="Kuo A."/>
            <person name="Mondo S."/>
            <person name="Pangilinan J."/>
            <person name="Riley R."/>
            <person name="LaButti K."/>
            <person name="Andreopoulos B."/>
            <person name="Lipzen A."/>
            <person name="Chen C."/>
            <person name="Yan M."/>
            <person name="Daum C."/>
            <person name="Ng V."/>
            <person name="Clum A."/>
            <person name="Steindorff A."/>
            <person name="Ohm R.A."/>
            <person name="Martin F."/>
            <person name="Silar P."/>
            <person name="Natvig D.O."/>
            <person name="Lalanne C."/>
            <person name="Gautier V."/>
            <person name="Ament-Velasquez S.L."/>
            <person name="Kruys A."/>
            <person name="Hutchinson M.I."/>
            <person name="Powell A.J."/>
            <person name="Barry K."/>
            <person name="Miller A.N."/>
            <person name="Grigoriev I.V."/>
            <person name="Debuchy R."/>
            <person name="Gladieux P."/>
            <person name="Hiltunen Thoren M."/>
            <person name="Johannesson H."/>
        </authorList>
    </citation>
    <scope>NUCLEOTIDE SEQUENCE</scope>
    <source>
        <strain evidence="2">CBS 141.50</strain>
    </source>
</reference>
<comment type="caution">
    <text evidence="2">The sequence shown here is derived from an EMBL/GenBank/DDBJ whole genome shotgun (WGS) entry which is preliminary data.</text>
</comment>
<organism evidence="2 3">
    <name type="scientific">Dichotomopilus funicola</name>
    <dbReference type="NCBI Taxonomy" id="1934379"/>
    <lineage>
        <taxon>Eukaryota</taxon>
        <taxon>Fungi</taxon>
        <taxon>Dikarya</taxon>
        <taxon>Ascomycota</taxon>
        <taxon>Pezizomycotina</taxon>
        <taxon>Sordariomycetes</taxon>
        <taxon>Sordariomycetidae</taxon>
        <taxon>Sordariales</taxon>
        <taxon>Chaetomiaceae</taxon>
        <taxon>Dichotomopilus</taxon>
    </lineage>
</organism>
<dbReference type="RefSeq" id="XP_062640394.1">
    <property type="nucleotide sequence ID" value="XM_062782872.1"/>
</dbReference>
<evidence type="ECO:0000313" key="3">
    <source>
        <dbReference type="Proteomes" id="UP001302676"/>
    </source>
</evidence>
<feature type="region of interest" description="Disordered" evidence="1">
    <location>
        <begin position="1"/>
        <end position="134"/>
    </location>
</feature>
<feature type="compositionally biased region" description="Polar residues" evidence="1">
    <location>
        <begin position="121"/>
        <end position="131"/>
    </location>
</feature>
<feature type="compositionally biased region" description="Pro residues" evidence="1">
    <location>
        <begin position="382"/>
        <end position="402"/>
    </location>
</feature>
<feature type="region of interest" description="Disordered" evidence="1">
    <location>
        <begin position="291"/>
        <end position="426"/>
    </location>
</feature>
<feature type="compositionally biased region" description="Basic residues" evidence="1">
    <location>
        <begin position="343"/>
        <end position="356"/>
    </location>
</feature>
<dbReference type="PANTHER" id="PTHR42084">
    <property type="entry name" value="YALI0E26631P"/>
    <property type="match status" value="1"/>
</dbReference>
<feature type="region of interest" description="Disordered" evidence="1">
    <location>
        <begin position="151"/>
        <end position="257"/>
    </location>
</feature>
<feature type="compositionally biased region" description="Low complexity" evidence="1">
    <location>
        <begin position="154"/>
        <end position="168"/>
    </location>
</feature>
<dbReference type="EMBL" id="MU853558">
    <property type="protein sequence ID" value="KAK4147023.1"/>
    <property type="molecule type" value="Genomic_DNA"/>
</dbReference>
<feature type="compositionally biased region" description="Acidic residues" evidence="1">
    <location>
        <begin position="195"/>
        <end position="214"/>
    </location>
</feature>